<comment type="subcellular location">
    <subcellularLocation>
        <location evidence="1">Membrane</location>
    </subcellularLocation>
</comment>
<evidence type="ECO:0000256" key="3">
    <source>
        <dbReference type="ARBA" id="ARBA00022729"/>
    </source>
</evidence>
<protein>
    <submittedName>
        <fullName evidence="7">Glutamate ionotropic receptor AMPA type subunit 2</fullName>
    </submittedName>
</protein>
<keyword evidence="5" id="KW-0472">Membrane</keyword>
<dbReference type="EMBL" id="AC079233">
    <property type="status" value="NOT_ANNOTATED_CDS"/>
    <property type="molecule type" value="Genomic_DNA"/>
</dbReference>
<dbReference type="SUPFAM" id="SSF53822">
    <property type="entry name" value="Periplasmic binding protein-like I"/>
    <property type="match status" value="1"/>
</dbReference>
<gene>
    <name evidence="7" type="primary">GRIA2</name>
</gene>
<sequence>MVQFSTSEFRLTPHIDNLEVANSFAVTNAFCSQFSRGVYAIFGFYDKKSVNTITSFCGTLHVSFITPSFPTDGTHPFVIQMRPDLKGALLSLIEYYQWDKFAYLYDSDRGLSTLQAVLDSAAEKKWQVTAINVGNINNDKKDEMYRSLFQDLELKKERRVILDCERDKVNDIVDQMTLNDAMRNKARLSITGSTGENGRVMTPEFPKAVHAVPYVSPGMGMNVSVTDLS</sequence>
<evidence type="ECO:0000256" key="4">
    <source>
        <dbReference type="ARBA" id="ARBA00022989"/>
    </source>
</evidence>
<keyword evidence="2" id="KW-0812">Transmembrane</keyword>
<dbReference type="Pfam" id="PF01094">
    <property type="entry name" value="ANF_receptor"/>
    <property type="match status" value="1"/>
</dbReference>
<dbReference type="EMBL" id="AC112240">
    <property type="status" value="NOT_ANNOTATED_CDS"/>
    <property type="molecule type" value="Genomic_DNA"/>
</dbReference>
<keyword evidence="9 10" id="KW-1267">Proteomics identification</keyword>
<evidence type="ECO:0000259" key="6">
    <source>
        <dbReference type="Pfam" id="PF01094"/>
    </source>
</evidence>
<reference evidence="7" key="4">
    <citation type="submission" date="2025-08" db="UniProtKB">
        <authorList>
            <consortium name="Ensembl"/>
        </authorList>
    </citation>
    <scope>IDENTIFICATION</scope>
</reference>
<dbReference type="Gene3D" id="3.40.50.2300">
    <property type="match status" value="2"/>
</dbReference>
<feature type="domain" description="Receptor ligand binding region" evidence="6">
    <location>
        <begin position="9"/>
        <end position="181"/>
    </location>
</feature>
<dbReference type="SMR" id="A0A994J422"/>
<dbReference type="GO" id="GO:0016020">
    <property type="term" value="C:membrane"/>
    <property type="evidence" value="ECO:0007669"/>
    <property type="project" value="UniProtKB-SubCell"/>
</dbReference>
<accession>A0A994J422</accession>
<reference evidence="7" key="5">
    <citation type="submission" date="2025-09" db="UniProtKB">
        <authorList>
            <consortium name="Ensembl"/>
        </authorList>
    </citation>
    <scope>IDENTIFICATION</scope>
</reference>
<reference evidence="7 8" key="1">
    <citation type="journal article" date="2001" name="Nature">
        <title>Initial sequencing and analysis of the human genome.</title>
        <authorList>
            <consortium name="International Human Genome Sequencing Consortium"/>
            <person name="Lander E.S."/>
            <person name="Linton L.M."/>
            <person name="Birren B."/>
            <person name="Nusbaum C."/>
            <person name="Zody M.C."/>
            <person name="Baldwin J."/>
            <person name="Devon K."/>
            <person name="Dewar K."/>
            <person name="Doyle M."/>
            <person name="FitzHugh W."/>
            <person name="Funke R."/>
            <person name="Gage D."/>
            <person name="Harris K."/>
            <person name="Heaford A."/>
            <person name="Howland J."/>
            <person name="Kann L."/>
            <person name="Lehoczky J."/>
            <person name="LeVine R."/>
            <person name="McEwan P."/>
            <person name="McKernan K."/>
            <person name="Meldrim J."/>
            <person name="Mesirov J.P."/>
            <person name="Miranda C."/>
            <person name="Morris W."/>
            <person name="Naylor J."/>
            <person name="Raymond C."/>
            <person name="Rosetti M."/>
            <person name="Santos R."/>
            <person name="Sheridan A."/>
            <person name="Sougnez C."/>
            <person name="Stange-Thomann N."/>
            <person name="Stojanovic N."/>
            <person name="Subramanian A."/>
            <person name="Wyman D."/>
            <person name="Rogers J."/>
            <person name="Sulston J."/>
            <person name="Ainscough R."/>
            <person name="Beck S."/>
            <person name="Bentley D."/>
            <person name="Burton J."/>
            <person name="Clee C."/>
            <person name="Carter N."/>
            <person name="Coulson A."/>
            <person name="Deadman R."/>
            <person name="Deloukas P."/>
            <person name="Dunham A."/>
            <person name="Dunham I."/>
            <person name="Durbin R."/>
            <person name="French L."/>
            <person name="Grafham D."/>
            <person name="Gregory S."/>
            <person name="Hubbard T."/>
            <person name="Humphray S."/>
            <person name="Hunt A."/>
            <person name="Jones M."/>
            <person name="Lloyd C."/>
            <person name="McMurray A."/>
            <person name="Matthews L."/>
            <person name="Mercer S."/>
            <person name="Milne S."/>
            <person name="Mullikin J.C."/>
            <person name="Mungall A."/>
            <person name="Plumb R."/>
            <person name="Ross M."/>
            <person name="Shownkeen R."/>
            <person name="Sims S."/>
            <person name="Waterston R.H."/>
            <person name="Wilson R.K."/>
            <person name="Hillier L.W."/>
            <person name="McPherson J.D."/>
            <person name="Marra M.A."/>
            <person name="Mardis E.R."/>
            <person name="Fulton L.A."/>
            <person name="Chinwalla A.T."/>
            <person name="Pepin K.H."/>
            <person name="Gish W.R."/>
            <person name="Chissoe S.L."/>
            <person name="Wendl M.C."/>
            <person name="Delehaunty K.D."/>
            <person name="Miner T.L."/>
            <person name="Delehaunty A."/>
            <person name="Kramer J.B."/>
            <person name="Cook L.L."/>
            <person name="Fulton R.S."/>
            <person name="Johnson D.L."/>
            <person name="Minx P.J."/>
            <person name="Clifton S.W."/>
            <person name="Hawkins T."/>
            <person name="Branscomb E."/>
            <person name="Predki P."/>
            <person name="Richardson P."/>
            <person name="Wenning S."/>
            <person name="Slezak T."/>
            <person name="Doggett N."/>
            <person name="Cheng J.F."/>
            <person name="Olsen A."/>
            <person name="Lucas S."/>
            <person name="Elkin C."/>
            <person name="Uberbacher E."/>
            <person name="Frazier M."/>
            <person name="Gibbs R.A."/>
            <person name="Muzny D.M."/>
            <person name="Scherer S.E."/>
            <person name="Bouck J.B."/>
            <person name="Sodergren E.J."/>
            <person name="Worley K.C."/>
            <person name="Rives C.M."/>
            <person name="Gorrell J.H."/>
            <person name="Metzker M.L."/>
            <person name="Naylor S.L."/>
            <person name="Kucherlapati R.S."/>
            <person name="Nelson D.L."/>
            <person name="Weinstock G.M."/>
            <person name="Sakaki Y."/>
            <person name="Fujiyama A."/>
            <person name="Hattori M."/>
            <person name="Yada T."/>
            <person name="Toyoda A."/>
            <person name="Itoh T."/>
            <person name="Kawagoe C."/>
            <person name="Watanabe H."/>
            <person name="Totoki Y."/>
            <person name="Taylor T."/>
            <person name="Weissenbach J."/>
            <person name="Heilig R."/>
            <person name="Saurin W."/>
            <person name="Artiguenave F."/>
            <person name="Brottier P."/>
            <person name="Bruls T."/>
            <person name="Pelletier E."/>
            <person name="Robert C."/>
            <person name="Wincker P."/>
            <person name="Smith D.R."/>
            <person name="Doucette-Stamm L."/>
            <person name="Rubenfield M."/>
            <person name="Weinstock K."/>
            <person name="Lee H.M."/>
            <person name="Dubois J."/>
            <person name="Rosenthal A."/>
            <person name="Platzer M."/>
            <person name="Nyakatura G."/>
            <person name="Taudien S."/>
            <person name="Rump A."/>
            <person name="Yang H."/>
            <person name="Yu J."/>
            <person name="Wang J."/>
            <person name="Huang G."/>
            <person name="Gu J."/>
            <person name="Hood L."/>
            <person name="Rowen L."/>
            <person name="Madan A."/>
            <person name="Qin S."/>
            <person name="Davis R.W."/>
            <person name="Federspiel N.A."/>
            <person name="Abola A.P."/>
            <person name="Proctor M.J."/>
            <person name="Myers R.M."/>
            <person name="Schmutz J."/>
            <person name="Dickson M."/>
            <person name="Grimwood J."/>
            <person name="Cox D.R."/>
            <person name="Olson M.V."/>
            <person name="Kaul R."/>
            <person name="Raymond C."/>
            <person name="Shimizu N."/>
            <person name="Kawasaki K."/>
            <person name="Minoshima S."/>
            <person name="Evans G.A."/>
            <person name="Athanasiou M."/>
            <person name="Schultz R."/>
            <person name="Roe B.A."/>
            <person name="Chen F."/>
            <person name="Pan H."/>
            <person name="Ramser J."/>
            <person name="Lehrach H."/>
            <person name="Reinhardt R."/>
            <person name="McCombie W.R."/>
            <person name="de la Bastide M."/>
            <person name="Dedhia N."/>
            <person name="Blocker H."/>
            <person name="Hornischer K."/>
            <person name="Nordsiek G."/>
            <person name="Agarwala R."/>
            <person name="Aravind L."/>
            <person name="Bailey J.A."/>
            <person name="Bateman A."/>
            <person name="Batzoglou S."/>
            <person name="Birney E."/>
            <person name="Bork P."/>
            <person name="Brown D.G."/>
            <person name="Burge C.B."/>
            <person name="Cerutti L."/>
            <person name="Chen H.C."/>
            <person name="Church D."/>
            <person name="Clamp M."/>
            <person name="Copley R.R."/>
            <person name="Doerks T."/>
            <person name="Eddy S.R."/>
            <person name="Eichler E.E."/>
            <person name="Furey T.S."/>
            <person name="Galagan J."/>
            <person name="Gilbert J.G."/>
            <person name="Harmon C."/>
            <person name="Hayashizaki Y."/>
            <person name="Haussler D."/>
            <person name="Hermjakob H."/>
            <person name="Hokamp K."/>
            <person name="Jang W."/>
            <person name="Johnson L.S."/>
            <person name="Jones T.A."/>
            <person name="Kasif S."/>
            <person name="Kaspryzk A."/>
            <person name="Kennedy S."/>
            <person name="Kent W.J."/>
            <person name="Kitts P."/>
            <person name="Koonin E.V."/>
            <person name="Korf I."/>
            <person name="Kulp D."/>
            <person name="Lancet D."/>
            <person name="Lowe T.M."/>
            <person name="McLysaght A."/>
            <person name="Mikkelsen T."/>
            <person name="Moran J.V."/>
            <person name="Mulder N."/>
            <person name="Pollara V.J."/>
            <person name="Ponting C.P."/>
            <person name="Schuler G."/>
            <person name="Schultz J."/>
            <person name="Slater G."/>
            <person name="Smit A.F."/>
            <person name="Stupka E."/>
            <person name="Szustakowski J."/>
            <person name="Thierry-Mieg D."/>
            <person name="Thierry-Mieg J."/>
            <person name="Wagner L."/>
            <person name="Wallis J."/>
            <person name="Wheeler R."/>
            <person name="Williams A."/>
            <person name="Wolf Y.I."/>
            <person name="Wolfe K.H."/>
            <person name="Yang S.P."/>
            <person name="Yeh R.F."/>
            <person name="Collins F."/>
            <person name="Guyer M.S."/>
            <person name="Peterson J."/>
            <person name="Felsenfeld A."/>
            <person name="Wetterstrand K.A."/>
            <person name="Patrinos A."/>
            <person name="Morgan M.J."/>
            <person name="de Jong P."/>
            <person name="Catanese J.J."/>
            <person name="Osoegawa K."/>
            <person name="Shizuya H."/>
            <person name="Choi S."/>
            <person name="Chen Y.J."/>
        </authorList>
    </citation>
    <scope>NUCLEOTIDE SEQUENCE [LARGE SCALE GENOMIC DNA]</scope>
</reference>
<dbReference type="FunFam" id="3.40.50.2300:FF:000004">
    <property type="entry name" value="Glutamate receptor, ionotropic, AMPA 2"/>
    <property type="match status" value="1"/>
</dbReference>
<dbReference type="OrthoDB" id="5984008at2759"/>
<evidence type="ECO:0000313" key="7">
    <source>
        <dbReference type="Ensembl" id="ENSP00000515469.1"/>
    </source>
</evidence>
<organism evidence="7 8">
    <name type="scientific">Homo sapiens</name>
    <name type="common">Human</name>
    <dbReference type="NCBI Taxonomy" id="9606"/>
    <lineage>
        <taxon>Eukaryota</taxon>
        <taxon>Metazoa</taxon>
        <taxon>Chordata</taxon>
        <taxon>Craniata</taxon>
        <taxon>Vertebrata</taxon>
        <taxon>Euteleostomi</taxon>
        <taxon>Mammalia</taxon>
        <taxon>Eutheria</taxon>
        <taxon>Euarchontoglires</taxon>
        <taxon>Primates</taxon>
        <taxon>Haplorrhini</taxon>
        <taxon>Catarrhini</taxon>
        <taxon>Hominidae</taxon>
        <taxon>Homo</taxon>
    </lineage>
</organism>
<dbReference type="Ensembl" id="ENST00000703761.1">
    <property type="protein sequence ID" value="ENSP00000515469.1"/>
    <property type="gene ID" value="ENSG00000120251.22"/>
</dbReference>
<dbReference type="HGNC" id="HGNC:4572">
    <property type="gene designation" value="GRIA2"/>
</dbReference>
<evidence type="ECO:0000256" key="1">
    <source>
        <dbReference type="ARBA" id="ARBA00004370"/>
    </source>
</evidence>
<keyword evidence="3" id="KW-0732">Signal</keyword>
<dbReference type="AlphaFoldDB" id="A0A994J422"/>
<name>A0A994J422_HUMAN</name>
<dbReference type="Proteomes" id="UP000005640">
    <property type="component" value="Chromosome 4"/>
</dbReference>
<evidence type="ECO:0000256" key="5">
    <source>
        <dbReference type="ARBA" id="ARBA00023136"/>
    </source>
</evidence>
<dbReference type="OpenTargets" id="ENSG00000120251"/>
<keyword evidence="8" id="KW-1185">Reference proteome</keyword>
<keyword evidence="4" id="KW-1133">Transmembrane helix</keyword>
<reference evidence="7 8" key="3">
    <citation type="journal article" date="2005" name="Nature">
        <title>Generation and annotation of the DNA sequences of human chromosomes 2 and 4.</title>
        <authorList>
            <person name="Hillier L.W."/>
            <person name="Graves T.A."/>
            <person name="Fulton R.S."/>
            <person name="Fulton L.A."/>
            <person name="Pepin K.H."/>
            <person name="Minx P."/>
            <person name="Wagner-McPherson C."/>
            <person name="Layman D."/>
            <person name="Wylie K."/>
            <person name="Sekhon M."/>
            <person name="Becker M.C."/>
            <person name="Fewell G.A."/>
            <person name="Delehaunty K.D."/>
            <person name="Miner T.L."/>
            <person name="Nash W.E."/>
            <person name="Kremitzki C."/>
            <person name="Oddy L."/>
            <person name="Du H."/>
            <person name="Sun H."/>
            <person name="Bradshaw-Cordum H."/>
            <person name="Ali J."/>
            <person name="Carter J."/>
            <person name="Cordes M."/>
            <person name="Harris A."/>
            <person name="Isak A."/>
            <person name="van Brunt A."/>
            <person name="Nguyen C."/>
            <person name="Du F."/>
            <person name="Courtney L."/>
            <person name="Kalicki J."/>
            <person name="Ozersky P."/>
            <person name="Abbott S."/>
            <person name="Armstrong J."/>
            <person name="Belter E.A."/>
            <person name="Caruso L."/>
            <person name="Cedroni M."/>
            <person name="Cotton M."/>
            <person name="Davidson T."/>
            <person name="Desai A."/>
            <person name="Elliott G."/>
            <person name="Erb T."/>
            <person name="Fronick C."/>
            <person name="Gaige T."/>
            <person name="Haakenson W."/>
            <person name="Haglund K."/>
            <person name="Holmes A."/>
            <person name="Harkins R."/>
            <person name="Kim K."/>
            <person name="Kruchowski S.S."/>
            <person name="Strong C.M."/>
            <person name="Grewal N."/>
            <person name="Goyea E."/>
            <person name="Hou S."/>
            <person name="Levy A."/>
            <person name="Martinka S."/>
            <person name="Mead K."/>
            <person name="McLellan M.D."/>
            <person name="Meyer R."/>
            <person name="Randall-Maher J."/>
            <person name="Tomlinson C."/>
            <person name="Dauphin-Kohlberg S."/>
            <person name="Kozlowicz-Reilly A."/>
            <person name="Shah N."/>
            <person name="Swearengen-Shahid S."/>
            <person name="Snider J."/>
            <person name="Strong J.T."/>
            <person name="Thompson J."/>
            <person name="Yoakum M."/>
            <person name="Leonard S."/>
            <person name="Pearman C."/>
            <person name="Trani L."/>
            <person name="Radionenko M."/>
            <person name="Waligorski J.E."/>
            <person name="Wang C."/>
            <person name="Rock S.M."/>
            <person name="Tin-Wollam A.M."/>
            <person name="Maupin R."/>
            <person name="Latreille P."/>
            <person name="Wendl M.C."/>
            <person name="Yang S.P."/>
            <person name="Pohl C."/>
            <person name="Wallis J.W."/>
            <person name="Spieth J."/>
            <person name="Bieri T.A."/>
            <person name="Berkowicz N."/>
            <person name="Nelson J.O."/>
            <person name="Osborne J."/>
            <person name="Ding L."/>
            <person name="Meyer R."/>
            <person name="Sabo A."/>
            <person name="Shotland Y."/>
            <person name="Sinha P."/>
            <person name="Wohldmann P.E."/>
            <person name="Cook L.L."/>
            <person name="Hickenbotham M.T."/>
            <person name="Eldred J."/>
            <person name="Williams D."/>
            <person name="Jones T.A."/>
            <person name="She X."/>
            <person name="Ciccarelli F.D."/>
            <person name="Izaurralde E."/>
            <person name="Taylor J."/>
            <person name="Schmutz J."/>
            <person name="Myers R.M."/>
            <person name="Cox D.R."/>
            <person name="Huang X."/>
            <person name="McPherson J.D."/>
            <person name="Mardis E.R."/>
            <person name="Clifton S.W."/>
            <person name="Warren W.C."/>
            <person name="Chinwalla A.T."/>
            <person name="Eddy S.R."/>
            <person name="Marra M.A."/>
            <person name="Ovcharenko I."/>
            <person name="Furey T.S."/>
            <person name="Miller W."/>
            <person name="Eichler E.E."/>
            <person name="Bork P."/>
            <person name="Suyama M."/>
            <person name="Torrents D."/>
            <person name="Waterston R.H."/>
            <person name="Wilson R.K."/>
        </authorList>
    </citation>
    <scope>NUCLEOTIDE SEQUENCE [LARGE SCALE GENOMIC DNA]</scope>
</reference>
<evidence type="ECO:0000313" key="8">
    <source>
        <dbReference type="Proteomes" id="UP000005640"/>
    </source>
</evidence>
<evidence type="ECO:0000256" key="2">
    <source>
        <dbReference type="ARBA" id="ARBA00022692"/>
    </source>
</evidence>
<dbReference type="GeneTree" id="ENSGT00940000156950"/>
<evidence type="ECO:0007829" key="9">
    <source>
        <dbReference type="PeptideAtlas" id="A0A994J422"/>
    </source>
</evidence>
<dbReference type="InterPro" id="IPR001828">
    <property type="entry name" value="ANF_lig-bd_rcpt"/>
</dbReference>
<evidence type="ECO:0007829" key="10">
    <source>
        <dbReference type="ProteomicsDB" id="A0A994J422"/>
    </source>
</evidence>
<reference evidence="7 8" key="2">
    <citation type="journal article" date="2004" name="Nature">
        <title>Finishing the euchromatic sequence of the human genome.</title>
        <authorList>
            <consortium name="International Human Genome Sequencing Consortium"/>
        </authorList>
    </citation>
    <scope>NUCLEOTIDE SEQUENCE [LARGE SCALE GENOMIC DNA]</scope>
</reference>
<proteinExistence type="evidence at protein level"/>
<dbReference type="InterPro" id="IPR028082">
    <property type="entry name" value="Peripla_BP_I"/>
</dbReference>